<protein>
    <submittedName>
        <fullName evidence="1">Uncharacterized protein</fullName>
    </submittedName>
</protein>
<reference evidence="1 2" key="1">
    <citation type="submission" date="2019-06" db="EMBL/GenBank/DDBJ databases">
        <title>Sorghum-associated microbial communities from plants grown in Nebraska, USA.</title>
        <authorList>
            <person name="Schachtman D."/>
        </authorList>
    </citation>
    <scope>NUCLEOTIDE SEQUENCE [LARGE SCALE GENOMIC DNA]</scope>
    <source>
        <strain evidence="1 2">1209</strain>
    </source>
</reference>
<accession>A0A561PC94</accession>
<organism evidence="1 2">
    <name type="scientific">Chitinophaga polysaccharea</name>
    <dbReference type="NCBI Taxonomy" id="1293035"/>
    <lineage>
        <taxon>Bacteria</taxon>
        <taxon>Pseudomonadati</taxon>
        <taxon>Bacteroidota</taxon>
        <taxon>Chitinophagia</taxon>
        <taxon>Chitinophagales</taxon>
        <taxon>Chitinophagaceae</taxon>
        <taxon>Chitinophaga</taxon>
    </lineage>
</organism>
<dbReference type="AlphaFoldDB" id="A0A561PC94"/>
<evidence type="ECO:0000313" key="2">
    <source>
        <dbReference type="Proteomes" id="UP000320811"/>
    </source>
</evidence>
<keyword evidence="2" id="KW-1185">Reference proteome</keyword>
<comment type="caution">
    <text evidence="1">The sequence shown here is derived from an EMBL/GenBank/DDBJ whole genome shotgun (WGS) entry which is preliminary data.</text>
</comment>
<gene>
    <name evidence="1" type="ORF">FHW36_108100</name>
</gene>
<name>A0A561PC94_9BACT</name>
<dbReference type="Gene3D" id="3.10.450.360">
    <property type="match status" value="1"/>
</dbReference>
<proteinExistence type="predicted"/>
<dbReference type="SUPFAM" id="SSF160574">
    <property type="entry name" value="BT0923-like"/>
    <property type="match status" value="1"/>
</dbReference>
<dbReference type="EMBL" id="VIWO01000008">
    <property type="protein sequence ID" value="TWF35744.1"/>
    <property type="molecule type" value="Genomic_DNA"/>
</dbReference>
<sequence>MLLAFTAVTCSVCAQSNTFAMSGSRKEARKERHERKITLRELKGSEVSFQSKQAFDRDFSNTTNMVWTHDVYFDKVSFLNEKGVPMSAYYDYDAKLVGTTAPAKFTDLPVAAQKDIAKHYSNYEQAPVVFFDDNEANETDMILYGMQFEDADNYFIELKDKKNQPVVLRVDMQGNVDFFADMNDIKF</sequence>
<evidence type="ECO:0000313" key="1">
    <source>
        <dbReference type="EMBL" id="TWF35744.1"/>
    </source>
</evidence>
<dbReference type="Proteomes" id="UP000320811">
    <property type="component" value="Unassembled WGS sequence"/>
</dbReference>